<organism evidence="1 2">
    <name type="scientific">Saccharococcus caldoxylosilyticus</name>
    <dbReference type="NCBI Taxonomy" id="81408"/>
    <lineage>
        <taxon>Bacteria</taxon>
        <taxon>Bacillati</taxon>
        <taxon>Bacillota</taxon>
        <taxon>Bacilli</taxon>
        <taxon>Bacillales</taxon>
        <taxon>Anoxybacillaceae</taxon>
        <taxon>Saccharococcus</taxon>
    </lineage>
</organism>
<accession>A0A150LBV4</accession>
<reference evidence="1 2" key="1">
    <citation type="submission" date="2016-01" db="EMBL/GenBank/DDBJ databases">
        <title>Draft Genome Sequences of Seven Thermophilic Sporeformers Isolated from Foods.</title>
        <authorList>
            <person name="Berendsen E.M."/>
            <person name="Wells-Bennik M.H."/>
            <person name="Krawcyk A.O."/>
            <person name="De Jong A."/>
            <person name="Holsappel S."/>
            <person name="Eijlander R.T."/>
            <person name="Kuipers O.P."/>
        </authorList>
    </citation>
    <scope>NUCLEOTIDE SEQUENCE [LARGE SCALE GENOMIC DNA]</scope>
    <source>
        <strain evidence="1 2">B4119</strain>
    </source>
</reference>
<gene>
    <name evidence="1" type="ORF">B4119_2676</name>
</gene>
<name>A0A150LBV4_9BACL</name>
<dbReference type="EMBL" id="LQYS01000095">
    <property type="protein sequence ID" value="KYD09828.1"/>
    <property type="molecule type" value="Genomic_DNA"/>
</dbReference>
<proteinExistence type="predicted"/>
<protein>
    <submittedName>
        <fullName evidence="1">Uncharacterized protein</fullName>
    </submittedName>
</protein>
<sequence length="46" mass="5412">MYKIVEQLTVIILKDKKNFGNKKMKVSWNSRYVKIPPMAGDKETIQ</sequence>
<comment type="caution">
    <text evidence="1">The sequence shown here is derived from an EMBL/GenBank/DDBJ whole genome shotgun (WGS) entry which is preliminary data.</text>
</comment>
<dbReference type="Proteomes" id="UP000075455">
    <property type="component" value="Unassembled WGS sequence"/>
</dbReference>
<evidence type="ECO:0000313" key="1">
    <source>
        <dbReference type="EMBL" id="KYD09828.1"/>
    </source>
</evidence>
<evidence type="ECO:0000313" key="2">
    <source>
        <dbReference type="Proteomes" id="UP000075455"/>
    </source>
</evidence>
<dbReference type="AlphaFoldDB" id="A0A150LBV4"/>